<evidence type="ECO:0000313" key="12">
    <source>
        <dbReference type="EMBL" id="KAH7443514.1"/>
    </source>
</evidence>
<dbReference type="CDD" id="cd00143">
    <property type="entry name" value="PP2Cc"/>
    <property type="match status" value="1"/>
</dbReference>
<evidence type="ECO:0000256" key="2">
    <source>
        <dbReference type="ARBA" id="ARBA00001946"/>
    </source>
</evidence>
<proteinExistence type="inferred from homology"/>
<dbReference type="InterPro" id="IPR015655">
    <property type="entry name" value="PP2C"/>
</dbReference>
<dbReference type="AlphaFoldDB" id="A0A8T2VBZ0"/>
<dbReference type="GO" id="GO:0004722">
    <property type="term" value="F:protein serine/threonine phosphatase activity"/>
    <property type="evidence" value="ECO:0007669"/>
    <property type="project" value="UniProtKB-EC"/>
</dbReference>
<evidence type="ECO:0000256" key="10">
    <source>
        <dbReference type="SAM" id="MobiDB-lite"/>
    </source>
</evidence>
<sequence length="427" mass="46838">MSVAAQSCPSPVVLNVRVLADALNNKQNSPRTCASPSSVCPSPHRSIIVNDGNSLFLNRSTGQNHLNKTISSAHSFNSFFEPEEWKPDKENRADTRTSYSPGKNKKGMRRALSERMRPAKLDIPEIARLASLTKTAEFTNVSEQAASGHNVNVHQHETDQYAVASKKGCKDRMEDFYTASVKFAGDTKQQAFFGVFDGHGGKHAAEFAAANLGRHISAVLSKEDSSSYVEDAIRRAYTNADNEFINQHLSSGACAVSVSVKDGRMVVANIGDCKAVLCRDSKAESLSTIHRASSQEERQRIEKLGGMVDCYNGTWRVQGTLAVTRSLGDANLKRWISAEPSTRAIRITHDCKFLILASDGLWDQMTDQEVVDCVRKVLFKAGEPKSRPGISSTSKLNALNELIRIACQRGNRDDITVMIVPLDVFTS</sequence>
<accession>A0A8T2VBZ0</accession>
<organism evidence="12 13">
    <name type="scientific">Ceratopteris richardii</name>
    <name type="common">Triangle waterfern</name>
    <dbReference type="NCBI Taxonomy" id="49495"/>
    <lineage>
        <taxon>Eukaryota</taxon>
        <taxon>Viridiplantae</taxon>
        <taxon>Streptophyta</taxon>
        <taxon>Embryophyta</taxon>
        <taxon>Tracheophyta</taxon>
        <taxon>Polypodiopsida</taxon>
        <taxon>Polypodiidae</taxon>
        <taxon>Polypodiales</taxon>
        <taxon>Pteridineae</taxon>
        <taxon>Pteridaceae</taxon>
        <taxon>Parkerioideae</taxon>
        <taxon>Ceratopteris</taxon>
    </lineage>
</organism>
<evidence type="ECO:0000256" key="9">
    <source>
        <dbReference type="RuleBase" id="RU003465"/>
    </source>
</evidence>
<dbReference type="InterPro" id="IPR036457">
    <property type="entry name" value="PPM-type-like_dom_sf"/>
</dbReference>
<evidence type="ECO:0000256" key="8">
    <source>
        <dbReference type="ARBA" id="ARBA00023211"/>
    </source>
</evidence>
<dbReference type="InterPro" id="IPR001932">
    <property type="entry name" value="PPM-type_phosphatase-like_dom"/>
</dbReference>
<keyword evidence="4" id="KW-0479">Metal-binding</keyword>
<evidence type="ECO:0000256" key="7">
    <source>
        <dbReference type="ARBA" id="ARBA00022912"/>
    </source>
</evidence>
<dbReference type="SMART" id="SM00331">
    <property type="entry name" value="PP2C_SIG"/>
    <property type="match status" value="1"/>
</dbReference>
<dbReference type="EMBL" id="CM035407">
    <property type="protein sequence ID" value="KAH7443514.1"/>
    <property type="molecule type" value="Genomic_DNA"/>
</dbReference>
<dbReference type="Proteomes" id="UP000825935">
    <property type="component" value="Chromosome 2"/>
</dbReference>
<keyword evidence="7 9" id="KW-0904">Protein phosphatase</keyword>
<evidence type="ECO:0000313" key="13">
    <source>
        <dbReference type="Proteomes" id="UP000825935"/>
    </source>
</evidence>
<comment type="cofactor">
    <cofactor evidence="1">
        <name>Mn(2+)</name>
        <dbReference type="ChEBI" id="CHEBI:29035"/>
    </cofactor>
</comment>
<evidence type="ECO:0000256" key="6">
    <source>
        <dbReference type="ARBA" id="ARBA00022842"/>
    </source>
</evidence>
<evidence type="ECO:0000256" key="4">
    <source>
        <dbReference type="ARBA" id="ARBA00022723"/>
    </source>
</evidence>
<protein>
    <recommendedName>
        <fullName evidence="3">protein-serine/threonine phosphatase</fullName>
        <ecNumber evidence="3">3.1.3.16</ecNumber>
    </recommendedName>
</protein>
<comment type="cofactor">
    <cofactor evidence="2">
        <name>Mg(2+)</name>
        <dbReference type="ChEBI" id="CHEBI:18420"/>
    </cofactor>
</comment>
<evidence type="ECO:0000256" key="3">
    <source>
        <dbReference type="ARBA" id="ARBA00013081"/>
    </source>
</evidence>
<dbReference type="PANTHER" id="PTHR47992">
    <property type="entry name" value="PROTEIN PHOSPHATASE"/>
    <property type="match status" value="1"/>
</dbReference>
<dbReference type="OrthoDB" id="10264738at2759"/>
<keyword evidence="6" id="KW-0460">Magnesium</keyword>
<gene>
    <name evidence="12" type="ORF">KP509_02G038000</name>
</gene>
<reference evidence="12" key="1">
    <citation type="submission" date="2021-08" db="EMBL/GenBank/DDBJ databases">
        <title>WGS assembly of Ceratopteris richardii.</title>
        <authorList>
            <person name="Marchant D.B."/>
            <person name="Chen G."/>
            <person name="Jenkins J."/>
            <person name="Shu S."/>
            <person name="Leebens-Mack J."/>
            <person name="Grimwood J."/>
            <person name="Schmutz J."/>
            <person name="Soltis P."/>
            <person name="Soltis D."/>
            <person name="Chen Z.-H."/>
        </authorList>
    </citation>
    <scope>NUCLEOTIDE SEQUENCE</scope>
    <source>
        <strain evidence="12">Whitten #5841</strain>
        <tissue evidence="12">Leaf</tissue>
    </source>
</reference>
<keyword evidence="8" id="KW-0464">Manganese</keyword>
<dbReference type="EC" id="3.1.3.16" evidence="3"/>
<dbReference type="SMART" id="SM00332">
    <property type="entry name" value="PP2Cc"/>
    <property type="match status" value="1"/>
</dbReference>
<evidence type="ECO:0000256" key="1">
    <source>
        <dbReference type="ARBA" id="ARBA00001936"/>
    </source>
</evidence>
<keyword evidence="13" id="KW-1185">Reference proteome</keyword>
<feature type="region of interest" description="Disordered" evidence="10">
    <location>
        <begin position="84"/>
        <end position="110"/>
    </location>
</feature>
<name>A0A8T2VBZ0_CERRI</name>
<dbReference type="Pfam" id="PF00481">
    <property type="entry name" value="PP2C"/>
    <property type="match status" value="1"/>
</dbReference>
<dbReference type="GO" id="GO:0046872">
    <property type="term" value="F:metal ion binding"/>
    <property type="evidence" value="ECO:0007669"/>
    <property type="project" value="UniProtKB-KW"/>
</dbReference>
<dbReference type="SUPFAM" id="SSF81606">
    <property type="entry name" value="PP2C-like"/>
    <property type="match status" value="1"/>
</dbReference>
<dbReference type="InterPro" id="IPR000222">
    <property type="entry name" value="PP2C_BS"/>
</dbReference>
<comment type="similarity">
    <text evidence="9">Belongs to the PP2C family.</text>
</comment>
<comment type="caution">
    <text evidence="12">The sequence shown here is derived from an EMBL/GenBank/DDBJ whole genome shotgun (WGS) entry which is preliminary data.</text>
</comment>
<feature type="compositionally biased region" description="Basic and acidic residues" evidence="10">
    <location>
        <begin position="84"/>
        <end position="95"/>
    </location>
</feature>
<keyword evidence="5 9" id="KW-0378">Hydrolase</keyword>
<dbReference type="Gene3D" id="3.60.40.10">
    <property type="entry name" value="PPM-type phosphatase domain"/>
    <property type="match status" value="1"/>
</dbReference>
<evidence type="ECO:0000259" key="11">
    <source>
        <dbReference type="PROSITE" id="PS51746"/>
    </source>
</evidence>
<dbReference type="PROSITE" id="PS51746">
    <property type="entry name" value="PPM_2"/>
    <property type="match status" value="1"/>
</dbReference>
<dbReference type="PROSITE" id="PS01032">
    <property type="entry name" value="PPM_1"/>
    <property type="match status" value="1"/>
</dbReference>
<evidence type="ECO:0000256" key="5">
    <source>
        <dbReference type="ARBA" id="ARBA00022801"/>
    </source>
</evidence>
<feature type="domain" description="PPM-type phosphatase" evidence="11">
    <location>
        <begin position="160"/>
        <end position="422"/>
    </location>
</feature>
<dbReference type="OMA" id="ITSHCEF"/>